<dbReference type="GO" id="GO:0004803">
    <property type="term" value="F:transposase activity"/>
    <property type="evidence" value="ECO:0007669"/>
    <property type="project" value="InterPro"/>
</dbReference>
<dbReference type="PANTHER" id="PTHR36966:SF1">
    <property type="entry name" value="REP-ASSOCIATED TYROSINE TRANSPOSASE"/>
    <property type="match status" value="1"/>
</dbReference>
<dbReference type="PANTHER" id="PTHR36966">
    <property type="entry name" value="REP-ASSOCIATED TYROSINE TRANSPOSASE"/>
    <property type="match status" value="1"/>
</dbReference>
<reference evidence="2" key="1">
    <citation type="submission" date="2024-07" db="EMBL/GenBank/DDBJ databases">
        <title>Complete genome sequence of Verrucomicrobiaceae bacterium NT6N.</title>
        <authorList>
            <person name="Huang C."/>
            <person name="Takami H."/>
            <person name="Hamasaki K."/>
        </authorList>
    </citation>
    <scope>NUCLEOTIDE SEQUENCE</scope>
    <source>
        <strain evidence="2">NT6N</strain>
    </source>
</reference>
<feature type="domain" description="Transposase IS200-like" evidence="1">
    <location>
        <begin position="22"/>
        <end position="196"/>
    </location>
</feature>
<dbReference type="InterPro" id="IPR036515">
    <property type="entry name" value="Transposase_17_sf"/>
</dbReference>
<dbReference type="InterPro" id="IPR052715">
    <property type="entry name" value="RAYT_transposase"/>
</dbReference>
<name>A0AAT9FR73_9BACT</name>
<evidence type="ECO:0000313" key="2">
    <source>
        <dbReference type="EMBL" id="BDS08478.1"/>
    </source>
</evidence>
<organism evidence="2">
    <name type="scientific">Oceaniferula spumae</name>
    <dbReference type="NCBI Taxonomy" id="2979115"/>
    <lineage>
        <taxon>Bacteria</taxon>
        <taxon>Pseudomonadati</taxon>
        <taxon>Verrucomicrobiota</taxon>
        <taxon>Verrucomicrobiia</taxon>
        <taxon>Verrucomicrobiales</taxon>
        <taxon>Verrucomicrobiaceae</taxon>
        <taxon>Oceaniferula</taxon>
    </lineage>
</organism>
<dbReference type="AlphaFoldDB" id="A0AAT9FR73"/>
<dbReference type="GO" id="GO:0006313">
    <property type="term" value="P:DNA transposition"/>
    <property type="evidence" value="ECO:0007669"/>
    <property type="project" value="InterPro"/>
</dbReference>
<accession>A0AAT9FR73</accession>
<dbReference type="SUPFAM" id="SSF143422">
    <property type="entry name" value="Transposase IS200-like"/>
    <property type="match status" value="1"/>
</dbReference>
<gene>
    <name evidence="2" type="ORF">NT6N_35180</name>
</gene>
<dbReference type="InterPro" id="IPR002686">
    <property type="entry name" value="Transposase_17"/>
</dbReference>
<dbReference type="KEGG" id="osu:NT6N_35180"/>
<proteinExistence type="predicted"/>
<dbReference type="SMART" id="SM01321">
    <property type="entry name" value="Y1_Tnp"/>
    <property type="match status" value="1"/>
</dbReference>
<sequence length="214" mass="25813">MKDFEPSEELQKSKRKLPHWEQNDCTYFITFRLADSMPKGKFDEWNEERMRWLRSRNLDVDLPLQEILSQLSPEQRKIYNETFWKGYHDLLDACHGECALRDPANSKIVADTLLFFDAERYTLGDFIIMPNHVYLVVKPQDGWKLSELLHSWKRFSSRKINEHMQREGKLWQPESYDHIVRNEAQLKRIQAYIKNNPKNLRESEFHYHQSRTAL</sequence>
<protein>
    <recommendedName>
        <fullName evidence="1">Transposase IS200-like domain-containing protein</fullName>
    </recommendedName>
</protein>
<dbReference type="Pfam" id="PF01797">
    <property type="entry name" value="Y1_Tnp"/>
    <property type="match status" value="1"/>
</dbReference>
<dbReference type="Gene3D" id="3.30.70.1290">
    <property type="entry name" value="Transposase IS200-like"/>
    <property type="match status" value="1"/>
</dbReference>
<evidence type="ECO:0000259" key="1">
    <source>
        <dbReference type="SMART" id="SM01321"/>
    </source>
</evidence>
<dbReference type="GO" id="GO:0043565">
    <property type="term" value="F:sequence-specific DNA binding"/>
    <property type="evidence" value="ECO:0007669"/>
    <property type="project" value="TreeGrafter"/>
</dbReference>
<dbReference type="EMBL" id="AP026866">
    <property type="protein sequence ID" value="BDS08478.1"/>
    <property type="molecule type" value="Genomic_DNA"/>
</dbReference>